<evidence type="ECO:0000256" key="3">
    <source>
        <dbReference type="ARBA" id="ARBA00022723"/>
    </source>
</evidence>
<evidence type="ECO:0000256" key="1">
    <source>
        <dbReference type="ARBA" id="ARBA00004196"/>
    </source>
</evidence>
<dbReference type="InterPro" id="IPR050492">
    <property type="entry name" value="Bact_metal-bind_prot9"/>
</dbReference>
<keyword evidence="3" id="KW-0479">Metal-binding</keyword>
<protein>
    <submittedName>
        <fullName evidence="6">Zinc/manganese transport system substrate-binding protein</fullName>
    </submittedName>
</protein>
<dbReference type="GO" id="GO:0046872">
    <property type="term" value="F:metal ion binding"/>
    <property type="evidence" value="ECO:0007669"/>
    <property type="project" value="UniProtKB-KW"/>
</dbReference>
<dbReference type="RefSeq" id="WP_090877864.1">
    <property type="nucleotide sequence ID" value="NZ_FMXQ01000007.1"/>
</dbReference>
<proteinExistence type="predicted"/>
<accession>A0A1G6DE36</accession>
<feature type="signal peptide" evidence="5">
    <location>
        <begin position="1"/>
        <end position="19"/>
    </location>
</feature>
<evidence type="ECO:0000256" key="5">
    <source>
        <dbReference type="SAM" id="SignalP"/>
    </source>
</evidence>
<organism evidence="6 7">
    <name type="scientific">Bauldia litoralis</name>
    <dbReference type="NCBI Taxonomy" id="665467"/>
    <lineage>
        <taxon>Bacteria</taxon>
        <taxon>Pseudomonadati</taxon>
        <taxon>Pseudomonadota</taxon>
        <taxon>Alphaproteobacteria</taxon>
        <taxon>Hyphomicrobiales</taxon>
        <taxon>Kaistiaceae</taxon>
        <taxon>Bauldia</taxon>
    </lineage>
</organism>
<dbReference type="OrthoDB" id="9793396at2"/>
<dbReference type="PANTHER" id="PTHR42953">
    <property type="entry name" value="HIGH-AFFINITY ZINC UPTAKE SYSTEM PROTEIN ZNUA-RELATED"/>
    <property type="match status" value="1"/>
</dbReference>
<dbReference type="AlphaFoldDB" id="A0A1G6DE36"/>
<gene>
    <name evidence="6" type="ORF">SAMN02982931_03261</name>
</gene>
<feature type="chain" id="PRO_5011443302" evidence="5">
    <location>
        <begin position="20"/>
        <end position="289"/>
    </location>
</feature>
<dbReference type="Proteomes" id="UP000199071">
    <property type="component" value="Unassembled WGS sequence"/>
</dbReference>
<dbReference type="Pfam" id="PF01297">
    <property type="entry name" value="ZnuA"/>
    <property type="match status" value="1"/>
</dbReference>
<dbReference type="Gene3D" id="3.40.50.1980">
    <property type="entry name" value="Nitrogenase molybdenum iron protein domain"/>
    <property type="match status" value="2"/>
</dbReference>
<dbReference type="GO" id="GO:0030313">
    <property type="term" value="C:cell envelope"/>
    <property type="evidence" value="ECO:0007669"/>
    <property type="project" value="UniProtKB-SubCell"/>
</dbReference>
<evidence type="ECO:0000256" key="4">
    <source>
        <dbReference type="ARBA" id="ARBA00022729"/>
    </source>
</evidence>
<dbReference type="InterPro" id="IPR006127">
    <property type="entry name" value="ZnuA-like"/>
</dbReference>
<dbReference type="EMBL" id="FMXQ01000007">
    <property type="protein sequence ID" value="SDB43424.1"/>
    <property type="molecule type" value="Genomic_DNA"/>
</dbReference>
<keyword evidence="7" id="KW-1185">Reference proteome</keyword>
<dbReference type="PANTHER" id="PTHR42953:SF1">
    <property type="entry name" value="METAL-BINDING PROTEIN HI_0362-RELATED"/>
    <property type="match status" value="1"/>
</dbReference>
<dbReference type="GO" id="GO:0030001">
    <property type="term" value="P:metal ion transport"/>
    <property type="evidence" value="ECO:0007669"/>
    <property type="project" value="InterPro"/>
</dbReference>
<keyword evidence="2" id="KW-0813">Transport</keyword>
<comment type="subcellular location">
    <subcellularLocation>
        <location evidence="1">Cell envelope</location>
    </subcellularLocation>
</comment>
<evidence type="ECO:0000313" key="6">
    <source>
        <dbReference type="EMBL" id="SDB43424.1"/>
    </source>
</evidence>
<name>A0A1G6DE36_9HYPH</name>
<dbReference type="STRING" id="665467.SAMN02982931_03261"/>
<evidence type="ECO:0000313" key="7">
    <source>
        <dbReference type="Proteomes" id="UP000199071"/>
    </source>
</evidence>
<evidence type="ECO:0000256" key="2">
    <source>
        <dbReference type="ARBA" id="ARBA00022448"/>
    </source>
</evidence>
<keyword evidence="4 5" id="KW-0732">Signal</keyword>
<reference evidence="6 7" key="1">
    <citation type="submission" date="2016-10" db="EMBL/GenBank/DDBJ databases">
        <authorList>
            <person name="de Groot N.N."/>
        </authorList>
    </citation>
    <scope>NUCLEOTIDE SEQUENCE [LARGE SCALE GENOMIC DNA]</scope>
    <source>
        <strain evidence="6 7">ATCC 35022</strain>
    </source>
</reference>
<sequence>MKSLLAAATLIAFPLAVQAADVPIPVVAAANFYGEVAVAIGGDRVSVESVVVSAEADPHDFEPPASVARAVADARIVIMNGAEYDHWMERLVDASDPADRVVIDVAGLVGAVEGDNPHLWYDPRAMPALAAALAEELTSMDPEGAAEYRSRSNAFVASLQELNQTIETIRERHSGAPVTATEPVFGLMAEALGLDMRNEDFQRAIHNESEPSARQIAGLEADIRDGEVKVLFYNSQVVDPLTERLLAVAQESGLPVVGITETMPEGGSYVGWMLDQLDATEKALSAPSS</sequence>
<dbReference type="SUPFAM" id="SSF53807">
    <property type="entry name" value="Helical backbone' metal receptor"/>
    <property type="match status" value="1"/>
</dbReference>